<dbReference type="Proteomes" id="UP000515430">
    <property type="component" value="Segment"/>
</dbReference>
<dbReference type="RefSeq" id="YP_009999843.1">
    <property type="nucleotide sequence ID" value="NC_053009.1"/>
</dbReference>
<keyword evidence="2" id="KW-1185">Reference proteome</keyword>
<name>A0A7G5B0Y4_9CAUD</name>
<evidence type="ECO:0000313" key="1">
    <source>
        <dbReference type="EMBL" id="QMV29957.1"/>
    </source>
</evidence>
<sequence>MKIKFMKFVPFDQLLIGKETLYIFPLPHGIRCLVKTNGTEIEVHAEDGEDLTGFAPAVEEALKAVYLRMYSEPNPKYTVNGKQVHFPHYIFDIILYDRVTDILDDGTAENTVAYREDDWEFLGAPVPASMTRAVVIGGLLEEEYKAGRAKHDLWWHRAWHKRAMISCGFGAQHVYPKPIVGWTEIASRSNSHERSGIATDSIDESWDYIYNMFSRRHKGVLIADVWAGWNVNGGAFRIMTEEDVEI</sequence>
<dbReference type="EMBL" id="MT675124">
    <property type="protein sequence ID" value="QMV29957.1"/>
    <property type="molecule type" value="Genomic_DNA"/>
</dbReference>
<evidence type="ECO:0000313" key="2">
    <source>
        <dbReference type="Proteomes" id="UP000515430"/>
    </source>
</evidence>
<protein>
    <submittedName>
        <fullName evidence="1">Uncharacterized protein</fullName>
    </submittedName>
</protein>
<dbReference type="GeneID" id="62682477"/>
<accession>A0A7G5B0Y4</accession>
<reference evidence="2" key="1">
    <citation type="submission" date="2020-06" db="EMBL/GenBank/DDBJ databases">
        <title>Complete genome sequences of Providencia rettgeri bacteriophages PibeRecoleta, Stilesk and PatoteraRojo.</title>
        <authorList>
            <person name="Batinovic S."/>
            <person name="Chan H.T."/>
            <person name="Stiles J."/>
            <person name="Petrovski S."/>
        </authorList>
    </citation>
    <scope>NUCLEOTIDE SEQUENCE [LARGE SCALE GENOMIC DNA]</scope>
</reference>
<proteinExistence type="predicted"/>
<dbReference type="KEGG" id="vg:62682477"/>
<organism evidence="1 2">
    <name type="scientific">Providencia phage vB_PreS-PibeRecoleta</name>
    <dbReference type="NCBI Taxonomy" id="2761109"/>
    <lineage>
        <taxon>Viruses</taxon>
        <taxon>Duplodnaviria</taxon>
        <taxon>Heunggongvirae</taxon>
        <taxon>Uroviricota</taxon>
        <taxon>Caudoviricetes</taxon>
        <taxon>Casjensviridae</taxon>
        <taxon>Redjacvirus</taxon>
        <taxon>Redjacvirus piberecoleta</taxon>
    </lineage>
</organism>